<organism evidence="1">
    <name type="scientific">uncultured marine thaumarchaeote KM3_40_A11</name>
    <dbReference type="NCBI Taxonomy" id="1456141"/>
    <lineage>
        <taxon>Archaea</taxon>
        <taxon>Nitrososphaerota</taxon>
        <taxon>environmental samples</taxon>
    </lineage>
</organism>
<dbReference type="EMBL" id="KF900870">
    <property type="protein sequence ID" value="AIF09700.1"/>
    <property type="molecule type" value="Genomic_DNA"/>
</dbReference>
<reference evidence="1" key="1">
    <citation type="journal article" date="2014" name="Genome Biol. Evol.">
        <title>Pangenome evidence for extensive interdomain horizontal transfer affecting lineage core and shell genes in uncultured planktonic thaumarchaeota and euryarchaeota.</title>
        <authorList>
            <person name="Deschamps P."/>
            <person name="Zivanovic Y."/>
            <person name="Moreira D."/>
            <person name="Rodriguez-Valera F."/>
            <person name="Lopez-Garcia P."/>
        </authorList>
    </citation>
    <scope>NUCLEOTIDE SEQUENCE</scope>
</reference>
<proteinExistence type="predicted"/>
<name>A0A075H3B6_9ARCH</name>
<dbReference type="AlphaFoldDB" id="A0A075H3B6"/>
<sequence>MIYVMFQIKSHKSKILQPKNFFQNNTVILNLNEGFSDLFTWLLNPRPQNQKELKFFASHIWKMRMVFLLPH</sequence>
<protein>
    <submittedName>
        <fullName evidence="1">Uncharacterized protein</fullName>
    </submittedName>
</protein>
<evidence type="ECO:0000313" key="1">
    <source>
        <dbReference type="EMBL" id="AIF09700.1"/>
    </source>
</evidence>
<accession>A0A075H3B6</accession>